<evidence type="ECO:0000259" key="2">
    <source>
        <dbReference type="Pfam" id="PF13391"/>
    </source>
</evidence>
<dbReference type="AlphaFoldDB" id="K0JU02"/>
<dbReference type="CDD" id="cd00085">
    <property type="entry name" value="HNHc"/>
    <property type="match status" value="1"/>
</dbReference>
<gene>
    <name evidence="4" type="ordered locus">BN6_20860</name>
</gene>
<dbReference type="eggNOG" id="COG3440">
    <property type="taxonomic scope" value="Bacteria"/>
</dbReference>
<sequence length="441" mass="48775">MSSAGIYGNAHARLWGVTGNDVPDHRIGDWILFHTDGLVVAEVVILHRFEHEGVAGTIWPGRAFGDRALSHIVALGNIRVFDPPRAAAIAEVTTSDVPDQAVLVPPRLRSRFEPLPLGWVKRRRLSTPSIGVRTERRPDLRADLIRSLRHMRLHHNERQPGRHLPLTLLWAIGRLAGDEPRLHAWSDFSSEVEALLDEFKEEGASATPEVPFWHLRGTGFWQVEGIEPTPRFKPSASVFDAVGPSAGFTEDVHGLLDDDTALRTKVVNLILTQYLAAIPDRTALLERVGLDEQTTAHGTGTRTTSSPGPADRRSITRSEVTRDSALAKEVKALHEHRCQLCGDQVLTARGPYSEAAHIRGRGYPHCGPDVLANLLCLCPKCHVLFDTFTIYVGADDRVRNIWRGEPVGTLRRHPRHAIDDAHISYHREACAIAGPDDEVSG</sequence>
<dbReference type="STRING" id="1179773.BN6_20860"/>
<feature type="region of interest" description="Disordered" evidence="1">
    <location>
        <begin position="293"/>
        <end position="319"/>
    </location>
</feature>
<organism evidence="4 5">
    <name type="scientific">Saccharothrix espanaensis (strain ATCC 51144 / DSM 44229 / JCM 9112 / NBRC 15066 / NRRL 15764)</name>
    <dbReference type="NCBI Taxonomy" id="1179773"/>
    <lineage>
        <taxon>Bacteria</taxon>
        <taxon>Bacillati</taxon>
        <taxon>Actinomycetota</taxon>
        <taxon>Actinomycetes</taxon>
        <taxon>Pseudonocardiales</taxon>
        <taxon>Pseudonocardiaceae</taxon>
        <taxon>Saccharothrix</taxon>
    </lineage>
</organism>
<dbReference type="InterPro" id="IPR003615">
    <property type="entry name" value="HNH_nuc"/>
</dbReference>
<name>K0JU02_SACES</name>
<dbReference type="Pfam" id="PF26340">
    <property type="entry name" value="DNA-SBD_ScoMcrA"/>
    <property type="match status" value="1"/>
</dbReference>
<evidence type="ECO:0000313" key="4">
    <source>
        <dbReference type="EMBL" id="CCH29406.1"/>
    </source>
</evidence>
<evidence type="ECO:0000313" key="5">
    <source>
        <dbReference type="Proteomes" id="UP000006281"/>
    </source>
</evidence>
<feature type="domain" description="HNH nuclease" evidence="2">
    <location>
        <begin position="338"/>
        <end position="392"/>
    </location>
</feature>
<feature type="compositionally biased region" description="Basic and acidic residues" evidence="1">
    <location>
        <begin position="310"/>
        <end position="319"/>
    </location>
</feature>
<feature type="domain" description="ScoMcrA-like DNA sulfur-binding" evidence="3">
    <location>
        <begin position="142"/>
        <end position="292"/>
    </location>
</feature>
<dbReference type="InterPro" id="IPR058813">
    <property type="entry name" value="DNA-SBD_ScoMcrA"/>
</dbReference>
<protein>
    <submittedName>
        <fullName evidence="4">Uncharacterized protein</fullName>
    </submittedName>
</protein>
<reference evidence="4 5" key="1">
    <citation type="journal article" date="2012" name="BMC Genomics">
        <title>Complete genome sequence of Saccharothrix espanaensis DSM 44229T and comparison to the other completely sequenced Pseudonocardiaceae.</title>
        <authorList>
            <person name="Strobel T."/>
            <person name="Al-Dilaimi A."/>
            <person name="Blom J."/>
            <person name="Gessner A."/>
            <person name="Kalinowski J."/>
            <person name="Luzhetska M."/>
            <person name="Puhler A."/>
            <person name="Szczepanowski R."/>
            <person name="Bechthold A."/>
            <person name="Ruckert C."/>
        </authorList>
    </citation>
    <scope>NUCLEOTIDE SEQUENCE [LARGE SCALE GENOMIC DNA]</scope>
    <source>
        <strain evidence="5">ATCC 51144 / DSM 44229 / JCM 9112 / NBRC 15066 / NRRL 15764</strain>
    </source>
</reference>
<evidence type="ECO:0000259" key="3">
    <source>
        <dbReference type="Pfam" id="PF26340"/>
    </source>
</evidence>
<accession>K0JU02</accession>
<dbReference type="HOGENOM" id="CLU_556442_0_0_11"/>
<dbReference type="KEGG" id="sesp:BN6_20860"/>
<dbReference type="PATRIC" id="fig|1179773.3.peg.2084"/>
<feature type="compositionally biased region" description="Low complexity" evidence="1">
    <location>
        <begin position="295"/>
        <end position="309"/>
    </location>
</feature>
<dbReference type="EMBL" id="HE804045">
    <property type="protein sequence ID" value="CCH29406.1"/>
    <property type="molecule type" value="Genomic_DNA"/>
</dbReference>
<dbReference type="Pfam" id="PF13391">
    <property type="entry name" value="HNH_2"/>
    <property type="match status" value="1"/>
</dbReference>
<keyword evidence="5" id="KW-1185">Reference proteome</keyword>
<proteinExistence type="predicted"/>
<dbReference type="Gene3D" id="1.10.30.50">
    <property type="match status" value="1"/>
</dbReference>
<dbReference type="Proteomes" id="UP000006281">
    <property type="component" value="Chromosome"/>
</dbReference>
<evidence type="ECO:0000256" key="1">
    <source>
        <dbReference type="SAM" id="MobiDB-lite"/>
    </source>
</evidence>